<sequence>WPKGGSCLCFLCKRAHPLAAQIWCSVAHHTPIHFATDFFERALERLFPMLQMYSNTNSLRVILCEGDDLGLPLSVADAFEDLAPFGEIMRLELLPAQLGTVVVSYYDIRAAVSAARALGPDRCTPEPQHGHRSVLIHGEVELPSGIRDQVSGIKRGGDGKTYTLEFFDTRVAAQIHKENGAATKLPTKKEKASAFVAPCRPDVAKGDAPAAPRYRNSLRLAEVSWADLASGSERRTTLRLQFLPLQLCDVKVLDNVLKTNDLSQHVDVLRVFPGSGRAPGSALVNATSSSGVIALAKFFHGRQWGSSMKVSVSFAVTQGFDEVQRKFPLQAAIIPQTALVPRRVDLFSTNSWSDAIGQGTSEVSTEADEGSDVQRGGENL</sequence>
<organism evidence="2 3">
    <name type="scientific">Polarella glacialis</name>
    <name type="common">Dinoflagellate</name>
    <dbReference type="NCBI Taxonomy" id="89957"/>
    <lineage>
        <taxon>Eukaryota</taxon>
        <taxon>Sar</taxon>
        <taxon>Alveolata</taxon>
        <taxon>Dinophyceae</taxon>
        <taxon>Suessiales</taxon>
        <taxon>Suessiaceae</taxon>
        <taxon>Polarella</taxon>
    </lineage>
</organism>
<proteinExistence type="predicted"/>
<protein>
    <recommendedName>
        <fullName evidence="4">RRM domain-containing protein</fullName>
    </recommendedName>
</protein>
<name>A0A813GAA7_POLGL</name>
<reference evidence="2" key="1">
    <citation type="submission" date="2021-02" db="EMBL/GenBank/DDBJ databases">
        <authorList>
            <person name="Dougan E. K."/>
            <person name="Rhodes N."/>
            <person name="Thang M."/>
            <person name="Chan C."/>
        </authorList>
    </citation>
    <scope>NUCLEOTIDE SEQUENCE</scope>
</reference>
<dbReference type="AlphaFoldDB" id="A0A813GAA7"/>
<feature type="region of interest" description="Disordered" evidence="1">
    <location>
        <begin position="357"/>
        <end position="380"/>
    </location>
</feature>
<evidence type="ECO:0000313" key="2">
    <source>
        <dbReference type="EMBL" id="CAE8623693.1"/>
    </source>
</evidence>
<comment type="caution">
    <text evidence="2">The sequence shown here is derived from an EMBL/GenBank/DDBJ whole genome shotgun (WGS) entry which is preliminary data.</text>
</comment>
<dbReference type="EMBL" id="CAJNNV010028218">
    <property type="protein sequence ID" value="CAE8623693.1"/>
    <property type="molecule type" value="Genomic_DNA"/>
</dbReference>
<dbReference type="Proteomes" id="UP000654075">
    <property type="component" value="Unassembled WGS sequence"/>
</dbReference>
<evidence type="ECO:0000256" key="1">
    <source>
        <dbReference type="SAM" id="MobiDB-lite"/>
    </source>
</evidence>
<gene>
    <name evidence="2" type="ORF">PGLA1383_LOCUS40931</name>
</gene>
<keyword evidence="3" id="KW-1185">Reference proteome</keyword>
<accession>A0A813GAA7</accession>
<feature type="non-terminal residue" evidence="2">
    <location>
        <position position="380"/>
    </location>
</feature>
<evidence type="ECO:0000313" key="3">
    <source>
        <dbReference type="Proteomes" id="UP000654075"/>
    </source>
</evidence>
<evidence type="ECO:0008006" key="4">
    <source>
        <dbReference type="Google" id="ProtNLM"/>
    </source>
</evidence>
<dbReference type="OrthoDB" id="435543at2759"/>